<comment type="caution">
    <text evidence="1">The sequence shown here is derived from an EMBL/GenBank/DDBJ whole genome shotgun (WGS) entry which is preliminary data.</text>
</comment>
<dbReference type="EMBL" id="CAJOBI010085257">
    <property type="protein sequence ID" value="CAF4515870.1"/>
    <property type="molecule type" value="Genomic_DNA"/>
</dbReference>
<dbReference type="AlphaFoldDB" id="A0A8S2XUH2"/>
<evidence type="ECO:0000313" key="2">
    <source>
        <dbReference type="Proteomes" id="UP000676336"/>
    </source>
</evidence>
<accession>A0A8S2XUH2</accession>
<name>A0A8S2XUH2_9BILA</name>
<dbReference type="Proteomes" id="UP000676336">
    <property type="component" value="Unassembled WGS sequence"/>
</dbReference>
<reference evidence="1" key="1">
    <citation type="submission" date="2021-02" db="EMBL/GenBank/DDBJ databases">
        <authorList>
            <person name="Nowell W R."/>
        </authorList>
    </citation>
    <scope>NUCLEOTIDE SEQUENCE</scope>
</reference>
<proteinExistence type="predicted"/>
<gene>
    <name evidence="1" type="ORF">SMN809_LOCUS35581</name>
</gene>
<organism evidence="1 2">
    <name type="scientific">Rotaria magnacalcarata</name>
    <dbReference type="NCBI Taxonomy" id="392030"/>
    <lineage>
        <taxon>Eukaryota</taxon>
        <taxon>Metazoa</taxon>
        <taxon>Spiralia</taxon>
        <taxon>Gnathifera</taxon>
        <taxon>Rotifera</taxon>
        <taxon>Eurotatoria</taxon>
        <taxon>Bdelloidea</taxon>
        <taxon>Philodinida</taxon>
        <taxon>Philodinidae</taxon>
        <taxon>Rotaria</taxon>
    </lineage>
</organism>
<protein>
    <submittedName>
        <fullName evidence="1">Uncharacterized protein</fullName>
    </submittedName>
</protein>
<evidence type="ECO:0000313" key="1">
    <source>
        <dbReference type="EMBL" id="CAF4515870.1"/>
    </source>
</evidence>
<feature type="non-terminal residue" evidence="1">
    <location>
        <position position="1"/>
    </location>
</feature>
<sequence length="23" mass="2428">GGMIGADIGVGWVDQEGRVHFQV</sequence>